<organism evidence="2 3">
    <name type="scientific">Paraburkholderia translucens</name>
    <dbReference type="NCBI Taxonomy" id="2886945"/>
    <lineage>
        <taxon>Bacteria</taxon>
        <taxon>Pseudomonadati</taxon>
        <taxon>Pseudomonadota</taxon>
        <taxon>Betaproteobacteria</taxon>
        <taxon>Burkholderiales</taxon>
        <taxon>Burkholderiaceae</taxon>
        <taxon>Paraburkholderia</taxon>
    </lineage>
</organism>
<dbReference type="EMBL" id="JAJITC010000005">
    <property type="protein sequence ID" value="MCC8402411.1"/>
    <property type="molecule type" value="Genomic_DNA"/>
</dbReference>
<keyword evidence="3" id="KW-1185">Reference proteome</keyword>
<evidence type="ECO:0000256" key="1">
    <source>
        <dbReference type="SAM" id="MobiDB-lite"/>
    </source>
</evidence>
<comment type="caution">
    <text evidence="2">The sequence shown here is derived from an EMBL/GenBank/DDBJ whole genome shotgun (WGS) entry which is preliminary data.</text>
</comment>
<gene>
    <name evidence="2" type="ORF">LJ655_10985</name>
</gene>
<accession>A0ABS8KCB2</accession>
<dbReference type="RefSeq" id="WP_230561269.1">
    <property type="nucleotide sequence ID" value="NZ_JAJITC010000005.1"/>
</dbReference>
<feature type="region of interest" description="Disordered" evidence="1">
    <location>
        <begin position="154"/>
        <end position="186"/>
    </location>
</feature>
<feature type="compositionally biased region" description="Basic and acidic residues" evidence="1">
    <location>
        <begin position="170"/>
        <end position="180"/>
    </location>
</feature>
<protein>
    <submittedName>
        <fullName evidence="2">Uncharacterized protein</fullName>
    </submittedName>
</protein>
<proteinExistence type="predicted"/>
<name>A0ABS8KCB2_9BURK</name>
<sequence length="186" mass="19994">METIVWPVNAWECGICAPVAARPCAGRSTNPIRIAIAIVDQPLGNDLVPNVVFRIRLRRGGLISGCSVRRNESTYYVDCCPQLFCGGCSFVAIRMVLAKQFDPADVANFVKDHPPEKIASEPGHRTAVVGADQEVLEVPDPSVRSGIEYEMHSPALSASVPENSVSAPDGCREGSQRFEEPAGLSS</sequence>
<reference evidence="2 3" key="1">
    <citation type="submission" date="2021-11" db="EMBL/GenBank/DDBJ databases">
        <authorList>
            <person name="Oh E.-T."/>
            <person name="Kim S.-B."/>
        </authorList>
    </citation>
    <scope>NUCLEOTIDE SEQUENCE [LARGE SCALE GENOMIC DNA]</scope>
    <source>
        <strain evidence="2 3">MMS20-SJTN17</strain>
    </source>
</reference>
<evidence type="ECO:0000313" key="3">
    <source>
        <dbReference type="Proteomes" id="UP001430614"/>
    </source>
</evidence>
<evidence type="ECO:0000313" key="2">
    <source>
        <dbReference type="EMBL" id="MCC8402411.1"/>
    </source>
</evidence>
<dbReference type="Proteomes" id="UP001430614">
    <property type="component" value="Unassembled WGS sequence"/>
</dbReference>